<dbReference type="PANTHER" id="PTHR11088">
    <property type="entry name" value="TRNA DIMETHYLALLYLTRANSFERASE"/>
    <property type="match status" value="1"/>
</dbReference>
<comment type="similarity">
    <text evidence="1">Belongs to the IPP transferase family.</text>
</comment>
<dbReference type="GO" id="GO:0006400">
    <property type="term" value="P:tRNA modification"/>
    <property type="evidence" value="ECO:0007669"/>
    <property type="project" value="TreeGrafter"/>
</dbReference>
<dbReference type="InterPro" id="IPR039657">
    <property type="entry name" value="Dimethylallyltransferase"/>
</dbReference>
<sequence>MIIRHCVLKPILIVIMGATGTGKSRLSIDLATRFYPTVEVINADKIQVYKGLDITTNKLPLHHRCNVPHHLLAELDTSAEELTRYEYRQLASSVVSDIVARRKLPVVVGGSNSFIQALVGDQIDPVDREGIRRLRYRCCFLWIDVEMQVLREHLCRRVDQMVKAGMINELAEFYGSIGFTGRAGIGKAIGIAEFKPCFKPGGTFFGLEEEEGCCERAVEEVKVNTCRLAVKQIRKIQRLREAGWDLKRVDATAAFRAAEEGKTADEAWEMDVVGPSVKLVQRFLGL</sequence>
<evidence type="ECO:0000256" key="4">
    <source>
        <dbReference type="ARBA" id="ARBA00022741"/>
    </source>
</evidence>
<dbReference type="AlphaFoldDB" id="A0A7N0ZVF4"/>
<dbReference type="InterPro" id="IPR027417">
    <property type="entry name" value="P-loop_NTPase"/>
</dbReference>
<dbReference type="Gene3D" id="3.40.50.300">
    <property type="entry name" value="P-loop containing nucleotide triphosphate hydrolases"/>
    <property type="match status" value="1"/>
</dbReference>
<reference evidence="6" key="1">
    <citation type="submission" date="2021-01" db="UniProtKB">
        <authorList>
            <consortium name="EnsemblPlants"/>
        </authorList>
    </citation>
    <scope>IDENTIFICATION</scope>
</reference>
<protein>
    <recommendedName>
        <fullName evidence="8">Adenylate isopentenyltransferase</fullName>
    </recommendedName>
</protein>
<evidence type="ECO:0000256" key="2">
    <source>
        <dbReference type="ARBA" id="ARBA00022679"/>
    </source>
</evidence>
<dbReference type="EnsemblPlants" id="Kaladp0039s0500.1.v1.1">
    <property type="protein sequence ID" value="Kaladp0039s0500.1.v1.1.CDS.1"/>
    <property type="gene ID" value="Kaladp0039s0500.v1.1"/>
</dbReference>
<keyword evidence="3" id="KW-0203">Cytokinin biosynthesis</keyword>
<dbReference type="GO" id="GO:0052381">
    <property type="term" value="F:tRNA dimethylallyltransferase activity"/>
    <property type="evidence" value="ECO:0007669"/>
    <property type="project" value="TreeGrafter"/>
</dbReference>
<proteinExistence type="inferred from homology"/>
<dbReference type="GO" id="GO:0005739">
    <property type="term" value="C:mitochondrion"/>
    <property type="evidence" value="ECO:0007669"/>
    <property type="project" value="TreeGrafter"/>
</dbReference>
<dbReference type="SUPFAM" id="SSF52540">
    <property type="entry name" value="P-loop containing nucleoside triphosphate hydrolases"/>
    <property type="match status" value="1"/>
</dbReference>
<dbReference type="Gramene" id="Kaladp0039s0500.1.v1.1">
    <property type="protein sequence ID" value="Kaladp0039s0500.1.v1.1.CDS.1"/>
    <property type="gene ID" value="Kaladp0039s0500.v1.1"/>
</dbReference>
<evidence type="ECO:0000256" key="5">
    <source>
        <dbReference type="ARBA" id="ARBA00022840"/>
    </source>
</evidence>
<organism evidence="6 7">
    <name type="scientific">Kalanchoe fedtschenkoi</name>
    <name type="common">Lavender scallops</name>
    <name type="synonym">South American air plant</name>
    <dbReference type="NCBI Taxonomy" id="63787"/>
    <lineage>
        <taxon>Eukaryota</taxon>
        <taxon>Viridiplantae</taxon>
        <taxon>Streptophyta</taxon>
        <taxon>Embryophyta</taxon>
        <taxon>Tracheophyta</taxon>
        <taxon>Spermatophyta</taxon>
        <taxon>Magnoliopsida</taxon>
        <taxon>eudicotyledons</taxon>
        <taxon>Gunneridae</taxon>
        <taxon>Pentapetalae</taxon>
        <taxon>Saxifragales</taxon>
        <taxon>Crassulaceae</taxon>
        <taxon>Kalanchoe</taxon>
    </lineage>
</organism>
<dbReference type="Proteomes" id="UP000594263">
    <property type="component" value="Unplaced"/>
</dbReference>
<evidence type="ECO:0000313" key="7">
    <source>
        <dbReference type="Proteomes" id="UP000594263"/>
    </source>
</evidence>
<dbReference type="GO" id="GO:0009691">
    <property type="term" value="P:cytokinin biosynthetic process"/>
    <property type="evidence" value="ECO:0007669"/>
    <property type="project" value="UniProtKB-KW"/>
</dbReference>
<dbReference type="PANTHER" id="PTHR11088:SF86">
    <property type="entry name" value="ADENYLATE ISOPENTENYLTRANSFERASE 4-RELATED"/>
    <property type="match status" value="1"/>
</dbReference>
<keyword evidence="7" id="KW-1185">Reference proteome</keyword>
<dbReference type="OMA" id="RNAGWDI"/>
<keyword evidence="2" id="KW-0808">Transferase</keyword>
<dbReference type="Pfam" id="PF01715">
    <property type="entry name" value="IPPT"/>
    <property type="match status" value="2"/>
</dbReference>
<evidence type="ECO:0000256" key="3">
    <source>
        <dbReference type="ARBA" id="ARBA00022712"/>
    </source>
</evidence>
<dbReference type="Gene3D" id="1.10.287.890">
    <property type="entry name" value="Crystal structure of tRNA isopentenylpyrophosphate transferase (bh2366) domain"/>
    <property type="match status" value="1"/>
</dbReference>
<keyword evidence="4" id="KW-0547">Nucleotide-binding</keyword>
<evidence type="ECO:0000313" key="6">
    <source>
        <dbReference type="EnsemblPlants" id="Kaladp0039s0500.1.v1.1.CDS.1"/>
    </source>
</evidence>
<keyword evidence="5" id="KW-0067">ATP-binding</keyword>
<evidence type="ECO:0000256" key="1">
    <source>
        <dbReference type="ARBA" id="ARBA00005842"/>
    </source>
</evidence>
<dbReference type="GO" id="GO:0005524">
    <property type="term" value="F:ATP binding"/>
    <property type="evidence" value="ECO:0007669"/>
    <property type="project" value="UniProtKB-KW"/>
</dbReference>
<accession>A0A7N0ZVF4</accession>
<name>A0A7N0ZVF4_KALFE</name>
<evidence type="ECO:0008006" key="8">
    <source>
        <dbReference type="Google" id="ProtNLM"/>
    </source>
</evidence>